<protein>
    <recommendedName>
        <fullName evidence="4">Phosphate-binding protein</fullName>
    </recommendedName>
</protein>
<accession>A0A517U0T9</accession>
<evidence type="ECO:0000256" key="4">
    <source>
        <dbReference type="RuleBase" id="RU367119"/>
    </source>
</evidence>
<dbReference type="InterPro" id="IPR050811">
    <property type="entry name" value="Phosphate_ABC_transporter"/>
</dbReference>
<dbReference type="GO" id="GO:0042301">
    <property type="term" value="F:phosphate ion binding"/>
    <property type="evidence" value="ECO:0007669"/>
    <property type="project" value="UniProtKB-UniRule"/>
</dbReference>
<feature type="domain" description="PBP" evidence="5">
    <location>
        <begin position="34"/>
        <end position="283"/>
    </location>
</feature>
<dbReference type="CDD" id="cd13654">
    <property type="entry name" value="PBP2_phosphate_like_2"/>
    <property type="match status" value="1"/>
</dbReference>
<evidence type="ECO:0000256" key="3">
    <source>
        <dbReference type="ARBA" id="ARBA00022729"/>
    </source>
</evidence>
<reference evidence="6 7" key="1">
    <citation type="submission" date="2019-02" db="EMBL/GenBank/DDBJ databases">
        <title>Deep-cultivation of Planctomycetes and their phenomic and genomic characterization uncovers novel biology.</title>
        <authorList>
            <person name="Wiegand S."/>
            <person name="Jogler M."/>
            <person name="Boedeker C."/>
            <person name="Pinto D."/>
            <person name="Vollmers J."/>
            <person name="Rivas-Marin E."/>
            <person name="Kohn T."/>
            <person name="Peeters S.H."/>
            <person name="Heuer A."/>
            <person name="Rast P."/>
            <person name="Oberbeckmann S."/>
            <person name="Bunk B."/>
            <person name="Jeske O."/>
            <person name="Meyerdierks A."/>
            <person name="Storesund J.E."/>
            <person name="Kallscheuer N."/>
            <person name="Luecker S."/>
            <person name="Lage O.M."/>
            <person name="Pohl T."/>
            <person name="Merkel B.J."/>
            <person name="Hornburger P."/>
            <person name="Mueller R.-W."/>
            <person name="Bruemmer F."/>
            <person name="Labrenz M."/>
            <person name="Spormann A.M."/>
            <person name="Op den Camp H."/>
            <person name="Overmann J."/>
            <person name="Amann R."/>
            <person name="Jetten M.S.M."/>
            <person name="Mascher T."/>
            <person name="Medema M.H."/>
            <person name="Devos D.P."/>
            <person name="Kaster A.-K."/>
            <person name="Ovreas L."/>
            <person name="Rohde M."/>
            <person name="Galperin M.Y."/>
            <person name="Jogler C."/>
        </authorList>
    </citation>
    <scope>NUCLEOTIDE SEQUENCE [LARGE SCALE GENOMIC DNA]</scope>
    <source>
        <strain evidence="6 7">I41</strain>
    </source>
</reference>
<dbReference type="Pfam" id="PF12849">
    <property type="entry name" value="PBP_like_2"/>
    <property type="match status" value="1"/>
</dbReference>
<dbReference type="PANTHER" id="PTHR30570:SF1">
    <property type="entry name" value="PHOSPHATE-BINDING PROTEIN PSTS"/>
    <property type="match status" value="1"/>
</dbReference>
<comment type="similarity">
    <text evidence="1 4">Belongs to the PstS family.</text>
</comment>
<evidence type="ECO:0000313" key="6">
    <source>
        <dbReference type="EMBL" id="QDT74246.1"/>
    </source>
</evidence>
<dbReference type="NCBIfam" id="TIGR02136">
    <property type="entry name" value="ptsS_2"/>
    <property type="match status" value="1"/>
</dbReference>
<evidence type="ECO:0000259" key="5">
    <source>
        <dbReference type="Pfam" id="PF12849"/>
    </source>
</evidence>
<dbReference type="InterPro" id="IPR024370">
    <property type="entry name" value="PBP_domain"/>
</dbReference>
<dbReference type="KEGG" id="llh:I41_34410"/>
<evidence type="ECO:0000313" key="7">
    <source>
        <dbReference type="Proteomes" id="UP000317909"/>
    </source>
</evidence>
<dbReference type="EMBL" id="CP036339">
    <property type="protein sequence ID" value="QDT74246.1"/>
    <property type="molecule type" value="Genomic_DNA"/>
</dbReference>
<dbReference type="InterPro" id="IPR011862">
    <property type="entry name" value="Phos-bd"/>
</dbReference>
<name>A0A517U0T9_9BACT</name>
<keyword evidence="4" id="KW-0592">Phosphate transport</keyword>
<dbReference type="AlphaFoldDB" id="A0A517U0T9"/>
<sequence>MHFSVLLPKVRPLRRSTLASLLVLLVGLVGCGRTNVVSIDGSSTVFLLSAAIAEEFNEVSPDVKVVVSQAGTGGGFKKFAAGEIQICDASRPITEAEAAACKKNGIEFIKLEVAFDGLAVVVNPANDWCDSITTDQLKTIWRAEAAQSVMKWSDVNPDWPDIELELYGPGTDSGTYDYFTEVINGEAKSSRQDYSPSESDNALVQGVAGDKGSLGYFGLGYYAENTDKLKLLSVDSGDGPIIPTAATVRDGTYKPLARPLYLYVRQDALRNEGVVKYLNYYLDKVNDVSPRVGYVPVPDEVMEANRKTLDAAVPRVAVN</sequence>
<keyword evidence="7" id="KW-1185">Reference proteome</keyword>
<proteinExistence type="inferred from homology"/>
<dbReference type="SUPFAM" id="SSF53850">
    <property type="entry name" value="Periplasmic binding protein-like II"/>
    <property type="match status" value="1"/>
</dbReference>
<keyword evidence="3" id="KW-0732">Signal</keyword>
<dbReference type="Gene3D" id="3.40.190.10">
    <property type="entry name" value="Periplasmic binding protein-like II"/>
    <property type="match status" value="2"/>
</dbReference>
<organism evidence="6 7">
    <name type="scientific">Lacipirellula limnantheis</name>
    <dbReference type="NCBI Taxonomy" id="2528024"/>
    <lineage>
        <taxon>Bacteria</taxon>
        <taxon>Pseudomonadati</taxon>
        <taxon>Planctomycetota</taxon>
        <taxon>Planctomycetia</taxon>
        <taxon>Pirellulales</taxon>
        <taxon>Lacipirellulaceae</taxon>
        <taxon>Lacipirellula</taxon>
    </lineage>
</organism>
<evidence type="ECO:0000256" key="2">
    <source>
        <dbReference type="ARBA" id="ARBA00022448"/>
    </source>
</evidence>
<evidence type="ECO:0000256" key="1">
    <source>
        <dbReference type="ARBA" id="ARBA00008725"/>
    </source>
</evidence>
<dbReference type="PANTHER" id="PTHR30570">
    <property type="entry name" value="PERIPLASMIC PHOSPHATE BINDING COMPONENT OF PHOSPHATE ABC TRANSPORTER"/>
    <property type="match status" value="1"/>
</dbReference>
<dbReference type="Proteomes" id="UP000317909">
    <property type="component" value="Chromosome"/>
</dbReference>
<gene>
    <name evidence="6" type="primary">pstS_2</name>
    <name evidence="6" type="ORF">I41_34410</name>
</gene>
<keyword evidence="2 4" id="KW-0813">Transport</keyword>
<dbReference type="GO" id="GO:0006817">
    <property type="term" value="P:phosphate ion transport"/>
    <property type="evidence" value="ECO:0007669"/>
    <property type="project" value="UniProtKB-UniRule"/>
</dbReference>
<comment type="function">
    <text evidence="4">Involved in the system for phosphate transport across the cytoplasmic membrane.</text>
</comment>